<sequence length="151" mass="16205">MFLVYNAGMSKISVKIKYLSPQAILPVLATSGSACFDVSTPYHVVILGRSMAKVGTGLAFEVPVGYEMVIRPRGGLSSKGITIANSPGTLDSDYRGELFIILHNTTMEPYQFTPGARIAQIAVKKVLEIEFLDLPFTDTERGIGAFGSTGV</sequence>
<dbReference type="Pfam" id="PF00692">
    <property type="entry name" value="dUTPase"/>
    <property type="match status" value="1"/>
</dbReference>
<accession>A0A0F9TBQ0</accession>
<dbReference type="InterPro" id="IPR036157">
    <property type="entry name" value="dUTPase-like_sf"/>
</dbReference>
<evidence type="ECO:0000256" key="3">
    <source>
        <dbReference type="ARBA" id="ARBA00022801"/>
    </source>
</evidence>
<dbReference type="GO" id="GO:0006226">
    <property type="term" value="P:dUMP biosynthetic process"/>
    <property type="evidence" value="ECO:0007669"/>
    <property type="project" value="InterPro"/>
</dbReference>
<comment type="similarity">
    <text evidence="1">Belongs to the dUTPase family.</text>
</comment>
<dbReference type="InterPro" id="IPR029054">
    <property type="entry name" value="dUTPase-like"/>
</dbReference>
<organism evidence="6">
    <name type="scientific">marine sediment metagenome</name>
    <dbReference type="NCBI Taxonomy" id="412755"/>
    <lineage>
        <taxon>unclassified sequences</taxon>
        <taxon>metagenomes</taxon>
        <taxon>ecological metagenomes</taxon>
    </lineage>
</organism>
<proteinExistence type="inferred from homology"/>
<dbReference type="InterPro" id="IPR033704">
    <property type="entry name" value="dUTPase_trimeric"/>
</dbReference>
<gene>
    <name evidence="6" type="ORF">LCGC14_0347720</name>
</gene>
<dbReference type="GO" id="GO:0000287">
    <property type="term" value="F:magnesium ion binding"/>
    <property type="evidence" value="ECO:0007669"/>
    <property type="project" value="InterPro"/>
</dbReference>
<comment type="caution">
    <text evidence="6">The sequence shown here is derived from an EMBL/GenBank/DDBJ whole genome shotgun (WGS) entry which is preliminary data.</text>
</comment>
<keyword evidence="3" id="KW-0378">Hydrolase</keyword>
<dbReference type="InterPro" id="IPR008181">
    <property type="entry name" value="dUTPase"/>
</dbReference>
<dbReference type="PANTHER" id="PTHR11241">
    <property type="entry name" value="DEOXYURIDINE 5'-TRIPHOSPHATE NUCLEOTIDOHYDROLASE"/>
    <property type="match status" value="1"/>
</dbReference>
<dbReference type="EC" id="3.6.1.23" evidence="2"/>
<evidence type="ECO:0000256" key="4">
    <source>
        <dbReference type="ARBA" id="ARBA00023080"/>
    </source>
</evidence>
<dbReference type="GO" id="GO:0004170">
    <property type="term" value="F:dUTP diphosphatase activity"/>
    <property type="evidence" value="ECO:0007669"/>
    <property type="project" value="UniProtKB-EC"/>
</dbReference>
<keyword evidence="4" id="KW-0546">Nucleotide metabolism</keyword>
<dbReference type="NCBIfam" id="NF001862">
    <property type="entry name" value="PRK00601.1"/>
    <property type="match status" value="1"/>
</dbReference>
<evidence type="ECO:0000256" key="1">
    <source>
        <dbReference type="ARBA" id="ARBA00006581"/>
    </source>
</evidence>
<evidence type="ECO:0000313" key="6">
    <source>
        <dbReference type="EMBL" id="KKN78705.1"/>
    </source>
</evidence>
<dbReference type="GO" id="GO:0046081">
    <property type="term" value="P:dUTP catabolic process"/>
    <property type="evidence" value="ECO:0007669"/>
    <property type="project" value="InterPro"/>
</dbReference>
<dbReference type="Gene3D" id="2.70.40.10">
    <property type="match status" value="1"/>
</dbReference>
<dbReference type="PANTHER" id="PTHR11241:SF0">
    <property type="entry name" value="DEOXYURIDINE 5'-TRIPHOSPHATE NUCLEOTIDOHYDROLASE"/>
    <property type="match status" value="1"/>
</dbReference>
<dbReference type="EMBL" id="LAZR01000258">
    <property type="protein sequence ID" value="KKN78705.1"/>
    <property type="molecule type" value="Genomic_DNA"/>
</dbReference>
<dbReference type="NCBIfam" id="TIGR00576">
    <property type="entry name" value="dut"/>
    <property type="match status" value="1"/>
</dbReference>
<protein>
    <recommendedName>
        <fullName evidence="2">dUTP diphosphatase</fullName>
        <ecNumber evidence="2">3.6.1.23</ecNumber>
    </recommendedName>
</protein>
<dbReference type="SUPFAM" id="SSF51283">
    <property type="entry name" value="dUTPase-like"/>
    <property type="match status" value="1"/>
</dbReference>
<name>A0A0F9TBQ0_9ZZZZ</name>
<dbReference type="AlphaFoldDB" id="A0A0F9TBQ0"/>
<evidence type="ECO:0000259" key="5">
    <source>
        <dbReference type="Pfam" id="PF00692"/>
    </source>
</evidence>
<feature type="domain" description="dUTPase-like" evidence="5">
    <location>
        <begin position="23"/>
        <end position="150"/>
    </location>
</feature>
<dbReference type="CDD" id="cd07557">
    <property type="entry name" value="trimeric_dUTPase"/>
    <property type="match status" value="1"/>
</dbReference>
<reference evidence="6" key="1">
    <citation type="journal article" date="2015" name="Nature">
        <title>Complex archaea that bridge the gap between prokaryotes and eukaryotes.</title>
        <authorList>
            <person name="Spang A."/>
            <person name="Saw J.H."/>
            <person name="Jorgensen S.L."/>
            <person name="Zaremba-Niedzwiedzka K."/>
            <person name="Martijn J."/>
            <person name="Lind A.E."/>
            <person name="van Eijk R."/>
            <person name="Schleper C."/>
            <person name="Guy L."/>
            <person name="Ettema T.J."/>
        </authorList>
    </citation>
    <scope>NUCLEOTIDE SEQUENCE</scope>
</reference>
<evidence type="ECO:0000256" key="2">
    <source>
        <dbReference type="ARBA" id="ARBA00012379"/>
    </source>
</evidence>